<feature type="compositionally biased region" description="Low complexity" evidence="1">
    <location>
        <begin position="1"/>
        <end position="20"/>
    </location>
</feature>
<sequence length="118" mass="12702">MTTTTTATTTTSASASAATAVGVSHDDHLSWEQQQHTTPSAPFEDEFSSTTMPQQVATAPLDVYDYDNTAHGYNNKNINTNDFTSIPTVEAQIVLPEDWNAQTAEIVNIPMAEATVLP</sequence>
<accession>A0A1E7F2W0</accession>
<keyword evidence="3" id="KW-1185">Reference proteome</keyword>
<dbReference type="EMBL" id="KV784365">
    <property type="protein sequence ID" value="OEU12183.1"/>
    <property type="molecule type" value="Genomic_DNA"/>
</dbReference>
<proteinExistence type="predicted"/>
<organism evidence="2 3">
    <name type="scientific">Fragilariopsis cylindrus CCMP1102</name>
    <dbReference type="NCBI Taxonomy" id="635003"/>
    <lineage>
        <taxon>Eukaryota</taxon>
        <taxon>Sar</taxon>
        <taxon>Stramenopiles</taxon>
        <taxon>Ochrophyta</taxon>
        <taxon>Bacillariophyta</taxon>
        <taxon>Bacillariophyceae</taxon>
        <taxon>Bacillariophycidae</taxon>
        <taxon>Bacillariales</taxon>
        <taxon>Bacillariaceae</taxon>
        <taxon>Fragilariopsis</taxon>
    </lineage>
</organism>
<dbReference type="InParanoid" id="A0A1E7F2W0"/>
<evidence type="ECO:0000313" key="3">
    <source>
        <dbReference type="Proteomes" id="UP000095751"/>
    </source>
</evidence>
<name>A0A1E7F2W0_9STRA</name>
<protein>
    <submittedName>
        <fullName evidence="2">Uncharacterized protein</fullName>
    </submittedName>
</protein>
<gene>
    <name evidence="2" type="ORF">FRACYDRAFT_270541</name>
</gene>
<evidence type="ECO:0000256" key="1">
    <source>
        <dbReference type="SAM" id="MobiDB-lite"/>
    </source>
</evidence>
<reference evidence="2 3" key="1">
    <citation type="submission" date="2016-09" db="EMBL/GenBank/DDBJ databases">
        <title>Extensive genetic diversity and differential bi-allelic expression allows diatom success in the polar Southern Ocean.</title>
        <authorList>
            <consortium name="DOE Joint Genome Institute"/>
            <person name="Mock T."/>
            <person name="Otillar R.P."/>
            <person name="Strauss J."/>
            <person name="Dupont C."/>
            <person name="Frickenhaus S."/>
            <person name="Maumus F."/>
            <person name="Mcmullan M."/>
            <person name="Sanges R."/>
            <person name="Schmutz J."/>
            <person name="Toseland A."/>
            <person name="Valas R."/>
            <person name="Veluchamy A."/>
            <person name="Ward B.J."/>
            <person name="Allen A."/>
            <person name="Barry K."/>
            <person name="Falciatore A."/>
            <person name="Ferrante M."/>
            <person name="Fortunato A.E."/>
            <person name="Gloeckner G."/>
            <person name="Gruber A."/>
            <person name="Hipkin R."/>
            <person name="Janech M."/>
            <person name="Kroth P."/>
            <person name="Leese F."/>
            <person name="Lindquist E."/>
            <person name="Lyon B.R."/>
            <person name="Martin J."/>
            <person name="Mayer C."/>
            <person name="Parker M."/>
            <person name="Quesneville H."/>
            <person name="Raymond J."/>
            <person name="Uhlig C."/>
            <person name="Valentin K.U."/>
            <person name="Worden A.Z."/>
            <person name="Armbrust E.V."/>
            <person name="Bowler C."/>
            <person name="Green B."/>
            <person name="Moulton V."/>
            <person name="Van Oosterhout C."/>
            <person name="Grigoriev I."/>
        </authorList>
    </citation>
    <scope>NUCLEOTIDE SEQUENCE [LARGE SCALE GENOMIC DNA]</scope>
    <source>
        <strain evidence="2 3">CCMP1102</strain>
    </source>
</reference>
<dbReference type="Proteomes" id="UP000095751">
    <property type="component" value="Unassembled WGS sequence"/>
</dbReference>
<evidence type="ECO:0000313" key="2">
    <source>
        <dbReference type="EMBL" id="OEU12183.1"/>
    </source>
</evidence>
<dbReference type="AlphaFoldDB" id="A0A1E7F2W0"/>
<feature type="region of interest" description="Disordered" evidence="1">
    <location>
        <begin position="1"/>
        <end position="52"/>
    </location>
</feature>
<dbReference type="KEGG" id="fcy:FRACYDRAFT_270541"/>
<feature type="compositionally biased region" description="Polar residues" evidence="1">
    <location>
        <begin position="31"/>
        <end position="40"/>
    </location>
</feature>